<keyword evidence="2" id="KW-1185">Reference proteome</keyword>
<proteinExistence type="predicted"/>
<dbReference type="EMBL" id="LFZN01000064">
    <property type="protein sequence ID" value="KXT00957.1"/>
    <property type="molecule type" value="Genomic_DNA"/>
</dbReference>
<gene>
    <name evidence="1" type="ORF">AC578_8182</name>
</gene>
<reference evidence="1 2" key="1">
    <citation type="submission" date="2015-07" db="EMBL/GenBank/DDBJ databases">
        <title>Comparative genomics of the Sigatoka disease complex on banana suggests a link between parallel evolutionary changes in Pseudocercospora fijiensis and Pseudocercospora eumusae and increased virulence on the banana host.</title>
        <authorList>
            <person name="Chang T.-C."/>
            <person name="Salvucci A."/>
            <person name="Crous P.W."/>
            <person name="Stergiopoulos I."/>
        </authorList>
    </citation>
    <scope>NUCLEOTIDE SEQUENCE [LARGE SCALE GENOMIC DNA]</scope>
    <source>
        <strain evidence="1 2">CBS 114824</strain>
    </source>
</reference>
<sequence>MLLLTTTRQHNSLEPRTMPDHWLSYTPHALIEDLISKSRLTTASLGAELHIKIILVDQNHITVLRMPKQTPEGSPNWLILDYTSERTDPTYNNSSIGRIVLNALQTPLRASFSPGTIQIVNLAFEDADIEPEIGGRRLHLAVLVRGMQDHISPLNWPPFDDYKPEPLEYLLSHTSNAVSRQFYQSVIDRARRYQNPDFTRSMTPAEIRKLFARMLALEIAVGHHFIPSHDVGQAAVLLQLRHLDHVPRQSAPHSGLYVWPVSKEELRGMKIRKVTEVSAAPRIYDVVGWLDNDKTLPRVDLHHDFVPDVCVFRDYRLDQMAIHRFEWRSGYWCNEQGVEIKLERFWLVNWSQ</sequence>
<name>A0A139HEV0_9PEZI</name>
<dbReference type="AlphaFoldDB" id="A0A139HEV0"/>
<dbReference type="Proteomes" id="UP000070133">
    <property type="component" value="Unassembled WGS sequence"/>
</dbReference>
<evidence type="ECO:0000313" key="1">
    <source>
        <dbReference type="EMBL" id="KXT00957.1"/>
    </source>
</evidence>
<organism evidence="1 2">
    <name type="scientific">Pseudocercospora eumusae</name>
    <dbReference type="NCBI Taxonomy" id="321146"/>
    <lineage>
        <taxon>Eukaryota</taxon>
        <taxon>Fungi</taxon>
        <taxon>Dikarya</taxon>
        <taxon>Ascomycota</taxon>
        <taxon>Pezizomycotina</taxon>
        <taxon>Dothideomycetes</taxon>
        <taxon>Dothideomycetidae</taxon>
        <taxon>Mycosphaerellales</taxon>
        <taxon>Mycosphaerellaceae</taxon>
        <taxon>Pseudocercospora</taxon>
    </lineage>
</organism>
<accession>A0A139HEV0</accession>
<protein>
    <submittedName>
        <fullName evidence="1">Uncharacterized protein</fullName>
    </submittedName>
</protein>
<comment type="caution">
    <text evidence="1">The sequence shown here is derived from an EMBL/GenBank/DDBJ whole genome shotgun (WGS) entry which is preliminary data.</text>
</comment>
<evidence type="ECO:0000313" key="2">
    <source>
        <dbReference type="Proteomes" id="UP000070133"/>
    </source>
</evidence>
<dbReference type="OrthoDB" id="10382402at2759"/>